<name>A0A8C5AUR3_GADMO</name>
<keyword evidence="11" id="KW-1185">Reference proteome</keyword>
<feature type="compositionally biased region" description="Acidic residues" evidence="6">
    <location>
        <begin position="1780"/>
        <end position="1791"/>
    </location>
</feature>
<feature type="compositionally biased region" description="Basic and acidic residues" evidence="6">
    <location>
        <begin position="1827"/>
        <end position="1852"/>
    </location>
</feature>
<feature type="compositionally biased region" description="Polar residues" evidence="6">
    <location>
        <begin position="853"/>
        <end position="866"/>
    </location>
</feature>
<feature type="compositionally biased region" description="Basic and acidic residues" evidence="6">
    <location>
        <begin position="501"/>
        <end position="514"/>
    </location>
</feature>
<feature type="domain" description="GTF3C1 extended winged-helix" evidence="9">
    <location>
        <begin position="619"/>
        <end position="726"/>
    </location>
</feature>
<evidence type="ECO:0000313" key="10">
    <source>
        <dbReference type="Ensembl" id="ENSGMOP00000037518.1"/>
    </source>
</evidence>
<keyword evidence="5" id="KW-0539">Nucleus</keyword>
<feature type="region of interest" description="Disordered" evidence="6">
    <location>
        <begin position="810"/>
        <end position="870"/>
    </location>
</feature>
<keyword evidence="4" id="KW-0804">Transcription</keyword>
<dbReference type="GO" id="GO:0000127">
    <property type="term" value="C:transcription factor TFIIIC complex"/>
    <property type="evidence" value="ECO:0007669"/>
    <property type="project" value="InterPro"/>
</dbReference>
<evidence type="ECO:0000259" key="9">
    <source>
        <dbReference type="Pfam" id="PF24101"/>
    </source>
</evidence>
<evidence type="ECO:0000259" key="7">
    <source>
        <dbReference type="Pfam" id="PF04182"/>
    </source>
</evidence>
<dbReference type="InterPro" id="IPR056428">
    <property type="entry name" value="WH_GTF3C1"/>
</dbReference>
<dbReference type="Pfam" id="PF04182">
    <property type="entry name" value="B-block_TFIIIC"/>
    <property type="match status" value="1"/>
</dbReference>
<dbReference type="InterPro" id="IPR044210">
    <property type="entry name" value="Tfc3-like"/>
</dbReference>
<comment type="subcellular location">
    <subcellularLocation>
        <location evidence="1">Nucleus</location>
    </subcellularLocation>
</comment>
<feature type="compositionally biased region" description="Basic and acidic residues" evidence="6">
    <location>
        <begin position="757"/>
        <end position="766"/>
    </location>
</feature>
<dbReference type="PANTHER" id="PTHR15180">
    <property type="entry name" value="GENERAL TRANSCRIPTION FACTOR 3C POLYPEPTIDE 1"/>
    <property type="match status" value="1"/>
</dbReference>
<proteinExistence type="predicted"/>
<dbReference type="InterPro" id="IPR007309">
    <property type="entry name" value="TFIIIC_Bblock-bd"/>
</dbReference>
<keyword evidence="2" id="KW-0597">Phosphoprotein</keyword>
<feature type="compositionally biased region" description="Basic residues" evidence="6">
    <location>
        <begin position="515"/>
        <end position="527"/>
    </location>
</feature>
<feature type="compositionally biased region" description="Low complexity" evidence="6">
    <location>
        <begin position="829"/>
        <end position="842"/>
    </location>
</feature>
<dbReference type="Ensembl" id="ENSGMOT00000058454.1">
    <property type="protein sequence ID" value="ENSGMOP00000037518.1"/>
    <property type="gene ID" value="ENSGMOG00000003417.2"/>
</dbReference>
<dbReference type="GeneTree" id="ENSGT00390000008664"/>
<protein>
    <recommendedName>
        <fullName evidence="12">General transcription factor 3C polypeptide 1</fullName>
    </recommendedName>
</protein>
<sequence length="2003" mass="225945">MDALSIVHDEVALEGLDGITIPSLWIRLGSRTPSFPLKLDSCTKEFIWRSLINNVDLDFYELPKERVDVELLDRFADINPDTGIQTTTSFSNAKNDVYPVTVVLDDKDGIQGSCLFYKQRKNVTKNVRTEELKQLVCLEEAVKRYGRKLVVVASQKMRFRVLIGEDSDPDLRITDQSYCILERLGRARWQGELQRDLHSSFRTEPGKLHYLRRCLDRHGLITMQSHVIRLPTGQQQHSILLLIKRYHVLRRSKYDILMEHLSNTLQDAPGQIASIITLRELLNVHERTFKHVYNYMLSYKLVQLITLPLEDLNPSAGPCNTKKGTKITVRCLKLLKPYQKKELMVEEDDDENEDGVGVSRKGLPQQDIIMERDLVLQAYHIVVSSGTKGISQSSLQVVMNVGKLEARMLCRRLERDGMIKGFMVDVGRQRTTKFIGHMSVSASDHMQQFVKERERNQLLCNSEPLPEENAGTPSSAPKALPTCKASSTPRPKTTKGTPKAKAKDTQRGDPDFVAKGKKRSVGGRGKKTLVPEQQALAALITPIKRETPETSVSEPSVVETPCAAESSQEEEGDPVLSPIVVLDEREALDSASDDAQKSIKVVEDMPKRKKQGIRLERSHETYRLLKRKNMIVEVVRSVKIVEGLYALQKMINDNEKLDGSSTKCCKKSILRLIRLLSKEGLVKMFRTTVIQDGVSKKVEFVVHPSVQPNDNMVKSAIEQVRFRISGSYAVARVQQEQAKQGMELSNTSPHTPKSKKNKEDKKKSPEAQDAFMPTTVRGLSRTLGFQPKMHRLRLVHTFLWYVVYGPYQKGSTGTDSPKPSQPADDNTTSSSSSSSSSSHSSSTKVISAPAPENGQNCESLNPSDCENTNGAENAATAVASTPQKSGETALPGDEESVQMLKQRSLESNAKVFADELSWKRYLPPLRVHKEFGYGWALVSDVVLCLPLSIFVQVTQINFKIEGLDEYLNDPVKQHYLVRVLPAQIKRQLLYKRKYIFAFYENLQKLVYMGLLQFGPMEKFQDKDQVFIFIRQHATIVDTTSAEPHYWQVTENPDKPFERRQYQFSTAADVENYWFDLLCVCLNTPLGLVRGKRGGEKEITMPSLVLPDRSRFLKLAYLLKGRRDEMDDGSTPGDGKGAGGLDSEFFAHLKRNWLWTNYLLACKKNLCDGELINSKMRLKSLLSKNALRLALKAGESTAPRGMTTKRAKVMEFAEVGVEPAGRNQQVIGGKRQKRKRTRKEVVKVPRKKRKEAKTRVPAHDEADHRALKMMTRQRVFWSLQEDSMLMLCGVAAKLLNDKLTRPFVPYCVVRDMLQAELENSMDKTSLAVGRRTRYILKNPQTLLNHRICLAEVYQDKALMDELELKKPADPNKPEDCAQAFSEYTRLLRHKFSSSTVSCDVTLPETKSLLFSRYKVFTIDHEQQRTFKDDLTCTEDIHAIVLHNLIQSTLVMSNSQMKSSRSFQTFHMYSLFNQEVLCQVFIQCRKRGLVNRRRVHKAYGPKKNRALPILPMSYQLSQTYYKLTALEEEDEEDDADDGEGKKRLPGKATVSHTSYLMMKGYCYPGIVQLRNLSTCDNIVVDPCTLRFKLRDTPAHQIFSAQDSPPLDLTRCGPSLVPAVLSRSLRLPSCSSSSSSSSSSSAAGQGWAAPLKAYWGFSQQDAEACGALRATLGRAGEGGLGEEELHRDLAHLEQPLEGRTRGLQQYMQVLEEECQAVRVGAQAVRWVLAEHARPWLLTVRLRPGLSQGYTKGRLRPRWQTRHSIPFMRKRAPEVAATMVMRMEEDEEDEEEEDAEPPRKRGRGGNGSAMEDGLVAEEKEKEEEEVGPSVEDGKTRKGGEEGEVRENGLEKEREGSDNEEVLSPPPPTPPSGGGDEEMSYISRPWRMVDGSINRLACKGMLEGLLYHVMARPGITQHCLVEHYQNTLQPMAVLDLIQALIDMGCVRRKSVVSRKATLFSRHADPPTEPAAATSGPGATDTWFYEPTISCVLRLAQVLPNEPHWNQYV</sequence>
<dbReference type="Pfam" id="PF24101">
    <property type="entry name" value="WHD_GTF3C1"/>
    <property type="match status" value="1"/>
</dbReference>
<evidence type="ECO:0000256" key="2">
    <source>
        <dbReference type="ARBA" id="ARBA00022553"/>
    </source>
</evidence>
<dbReference type="CDD" id="cd16169">
    <property type="entry name" value="Tau138_eWH"/>
    <property type="match status" value="1"/>
</dbReference>
<feature type="region of interest" description="Disordered" evidence="6">
    <location>
        <begin position="735"/>
        <end position="775"/>
    </location>
</feature>
<feature type="region of interest" description="Disordered" evidence="6">
    <location>
        <begin position="1779"/>
        <end position="1874"/>
    </location>
</feature>
<feature type="compositionally biased region" description="Low complexity" evidence="6">
    <location>
        <begin position="488"/>
        <end position="499"/>
    </location>
</feature>
<evidence type="ECO:0000256" key="6">
    <source>
        <dbReference type="SAM" id="MobiDB-lite"/>
    </source>
</evidence>
<dbReference type="InterPro" id="IPR035625">
    <property type="entry name" value="Tfc3-like_eWH"/>
</dbReference>
<keyword evidence="3" id="KW-0238">DNA-binding</keyword>
<dbReference type="GO" id="GO:0003677">
    <property type="term" value="F:DNA binding"/>
    <property type="evidence" value="ECO:0007669"/>
    <property type="project" value="UniProtKB-KW"/>
</dbReference>
<feature type="region of interest" description="Disordered" evidence="6">
    <location>
        <begin position="463"/>
        <end position="527"/>
    </location>
</feature>
<dbReference type="Proteomes" id="UP000694546">
    <property type="component" value="Chromosome 3"/>
</dbReference>
<dbReference type="Pfam" id="PF23704">
    <property type="entry name" value="WHD_GTF3C1_N"/>
    <property type="match status" value="1"/>
</dbReference>
<reference evidence="10" key="1">
    <citation type="submission" date="2025-08" db="UniProtKB">
        <authorList>
            <consortium name="Ensembl"/>
        </authorList>
    </citation>
    <scope>IDENTIFICATION</scope>
</reference>
<dbReference type="GO" id="GO:0042791">
    <property type="term" value="P:5S class rRNA transcription by RNA polymerase III"/>
    <property type="evidence" value="ECO:0007669"/>
    <property type="project" value="TreeGrafter"/>
</dbReference>
<evidence type="ECO:0000259" key="8">
    <source>
        <dbReference type="Pfam" id="PF23704"/>
    </source>
</evidence>
<dbReference type="PANTHER" id="PTHR15180:SF1">
    <property type="entry name" value="GENERAL TRANSCRIPTION FACTOR 3C POLYPEPTIDE 1"/>
    <property type="match status" value="1"/>
</dbReference>
<organism evidence="10 11">
    <name type="scientific">Gadus morhua</name>
    <name type="common">Atlantic cod</name>
    <dbReference type="NCBI Taxonomy" id="8049"/>
    <lineage>
        <taxon>Eukaryota</taxon>
        <taxon>Metazoa</taxon>
        <taxon>Chordata</taxon>
        <taxon>Craniata</taxon>
        <taxon>Vertebrata</taxon>
        <taxon>Euteleostomi</taxon>
        <taxon>Actinopterygii</taxon>
        <taxon>Neopterygii</taxon>
        <taxon>Teleostei</taxon>
        <taxon>Neoteleostei</taxon>
        <taxon>Acanthomorphata</taxon>
        <taxon>Zeiogadaria</taxon>
        <taxon>Gadariae</taxon>
        <taxon>Gadiformes</taxon>
        <taxon>Gadoidei</taxon>
        <taxon>Gadidae</taxon>
        <taxon>Gadus</taxon>
    </lineage>
</organism>
<feature type="region of interest" description="Disordered" evidence="6">
    <location>
        <begin position="540"/>
        <end position="574"/>
    </location>
</feature>
<feature type="compositionally biased region" description="Polar residues" evidence="6">
    <location>
        <begin position="735"/>
        <end position="751"/>
    </location>
</feature>
<gene>
    <name evidence="10" type="primary">gtf3c1</name>
</gene>
<evidence type="ECO:0000313" key="11">
    <source>
        <dbReference type="Proteomes" id="UP000694546"/>
    </source>
</evidence>
<reference evidence="10" key="2">
    <citation type="submission" date="2025-09" db="UniProtKB">
        <authorList>
            <consortium name="Ensembl"/>
        </authorList>
    </citation>
    <scope>IDENTIFICATION</scope>
</reference>
<accession>A0A8C5AUR3</accession>
<feature type="domain" description="B-block binding subunit of TFIIIC" evidence="7">
    <location>
        <begin position="176"/>
        <end position="247"/>
    </location>
</feature>
<dbReference type="InterPro" id="IPR056467">
    <property type="entry name" value="eWH_GTF3C1"/>
</dbReference>
<feature type="domain" description="General transcription factor 3C polypeptide 1 winged-helix" evidence="8">
    <location>
        <begin position="1"/>
        <end position="61"/>
    </location>
</feature>
<feature type="compositionally biased region" description="Polar residues" evidence="6">
    <location>
        <begin position="810"/>
        <end position="828"/>
    </location>
</feature>
<dbReference type="GO" id="GO:0005634">
    <property type="term" value="C:nucleus"/>
    <property type="evidence" value="ECO:0007669"/>
    <property type="project" value="UniProtKB-SubCell"/>
</dbReference>
<evidence type="ECO:0000256" key="1">
    <source>
        <dbReference type="ARBA" id="ARBA00004123"/>
    </source>
</evidence>
<dbReference type="GO" id="GO:0006384">
    <property type="term" value="P:transcription initiation at RNA polymerase III promoter"/>
    <property type="evidence" value="ECO:0007669"/>
    <property type="project" value="InterPro"/>
</dbReference>
<evidence type="ECO:0000256" key="5">
    <source>
        <dbReference type="ARBA" id="ARBA00023242"/>
    </source>
</evidence>
<evidence type="ECO:0000256" key="3">
    <source>
        <dbReference type="ARBA" id="ARBA00023125"/>
    </source>
</evidence>
<evidence type="ECO:0008006" key="12">
    <source>
        <dbReference type="Google" id="ProtNLM"/>
    </source>
</evidence>
<evidence type="ECO:0000256" key="4">
    <source>
        <dbReference type="ARBA" id="ARBA00023163"/>
    </source>
</evidence>